<proteinExistence type="predicted"/>
<keyword evidence="3" id="KW-1185">Reference proteome</keyword>
<dbReference type="RefSeq" id="WP_250875438.1">
    <property type="nucleotide sequence ID" value="NZ_JALXFV010000008.1"/>
</dbReference>
<comment type="caution">
    <text evidence="2">The sequence shown here is derived from an EMBL/GenBank/DDBJ whole genome shotgun (WGS) entry which is preliminary data.</text>
</comment>
<evidence type="ECO:0000259" key="1">
    <source>
        <dbReference type="Pfam" id="PF20576"/>
    </source>
</evidence>
<evidence type="ECO:0000313" key="2">
    <source>
        <dbReference type="EMBL" id="MFD1515524.1"/>
    </source>
</evidence>
<dbReference type="Pfam" id="PF20576">
    <property type="entry name" value="HEWD"/>
    <property type="match status" value="1"/>
</dbReference>
<protein>
    <submittedName>
        <fullName evidence="2">HEWD family protein</fullName>
    </submittedName>
</protein>
<dbReference type="EMBL" id="JBHUDC010000008">
    <property type="protein sequence ID" value="MFD1515524.1"/>
    <property type="molecule type" value="Genomic_DNA"/>
</dbReference>
<gene>
    <name evidence="2" type="ORF">ACFSBT_19780</name>
</gene>
<organism evidence="2 3">
    <name type="scientific">Halomarina rubra</name>
    <dbReference type="NCBI Taxonomy" id="2071873"/>
    <lineage>
        <taxon>Archaea</taxon>
        <taxon>Methanobacteriati</taxon>
        <taxon>Methanobacteriota</taxon>
        <taxon>Stenosarchaea group</taxon>
        <taxon>Halobacteria</taxon>
        <taxon>Halobacteriales</taxon>
        <taxon>Natronomonadaceae</taxon>
        <taxon>Halomarina</taxon>
    </lineage>
</organism>
<dbReference type="Proteomes" id="UP001597187">
    <property type="component" value="Unassembled WGS sequence"/>
</dbReference>
<dbReference type="InterPro" id="IPR046782">
    <property type="entry name" value="HEWD"/>
</dbReference>
<evidence type="ECO:0000313" key="3">
    <source>
        <dbReference type="Proteomes" id="UP001597187"/>
    </source>
</evidence>
<accession>A0ABD6B0I9</accession>
<name>A0ABD6B0I9_9EURY</name>
<sequence>MVRITPPSERTCERCGREDVWSTDAQSWVIGGAEGDPYCLHEWDINGTFNPVADAE</sequence>
<dbReference type="AlphaFoldDB" id="A0ABD6B0I9"/>
<feature type="domain" description="HEWD" evidence="1">
    <location>
        <begin position="2"/>
        <end position="54"/>
    </location>
</feature>
<reference evidence="2 3" key="1">
    <citation type="journal article" date="2019" name="Int. J. Syst. Evol. Microbiol.">
        <title>The Global Catalogue of Microorganisms (GCM) 10K type strain sequencing project: providing services to taxonomists for standard genome sequencing and annotation.</title>
        <authorList>
            <consortium name="The Broad Institute Genomics Platform"/>
            <consortium name="The Broad Institute Genome Sequencing Center for Infectious Disease"/>
            <person name="Wu L."/>
            <person name="Ma J."/>
        </authorList>
    </citation>
    <scope>NUCLEOTIDE SEQUENCE [LARGE SCALE GENOMIC DNA]</scope>
    <source>
        <strain evidence="2 3">CGMCC 1.12563</strain>
    </source>
</reference>